<protein>
    <submittedName>
        <fullName evidence="3 6">Bm9505</fullName>
    </submittedName>
</protein>
<dbReference type="STRING" id="6279.A0A0K0JZI7"/>
<dbReference type="Gene3D" id="1.10.1540.10">
    <property type="entry name" value="BEACH domain"/>
    <property type="match status" value="1"/>
</dbReference>
<evidence type="ECO:0000259" key="1">
    <source>
        <dbReference type="PROSITE" id="PS50197"/>
    </source>
</evidence>
<feature type="domain" description="BEACH" evidence="1">
    <location>
        <begin position="2279"/>
        <end position="2584"/>
    </location>
</feature>
<dbReference type="SMART" id="SM00320">
    <property type="entry name" value="WD40"/>
    <property type="match status" value="2"/>
</dbReference>
<dbReference type="PANTHER" id="PTHR13743:SF86">
    <property type="entry name" value="LYSOSOMAL-TRAFFICKING REGULATOR"/>
    <property type="match status" value="1"/>
</dbReference>
<dbReference type="OrthoDB" id="26681at2759"/>
<evidence type="ECO:0000313" key="3">
    <source>
        <dbReference type="EMBL" id="CTP81152.1"/>
    </source>
</evidence>
<dbReference type="InterPro" id="IPR036322">
    <property type="entry name" value="WD40_repeat_dom_sf"/>
</dbReference>
<dbReference type="CDD" id="cd06071">
    <property type="entry name" value="Beach"/>
    <property type="match status" value="1"/>
</dbReference>
<dbReference type="Pfam" id="PF02138">
    <property type="entry name" value="Beach"/>
    <property type="match status" value="1"/>
</dbReference>
<dbReference type="InterPro" id="IPR000409">
    <property type="entry name" value="BEACH_dom"/>
</dbReference>
<dbReference type="EMBL" id="LN856924">
    <property type="protein sequence ID" value="CTP81152.1"/>
    <property type="molecule type" value="Genomic_DNA"/>
</dbReference>
<dbReference type="SMART" id="SM01026">
    <property type="entry name" value="Beach"/>
    <property type="match status" value="1"/>
</dbReference>
<reference evidence="3 5" key="1">
    <citation type="journal article" date="2007" name="Science">
        <title>Draft genome of the filarial nematode parasite Brugia malayi.</title>
        <authorList>
            <person name="Ghedin E."/>
            <person name="Wang S."/>
            <person name="Spiro D."/>
            <person name="Caler E."/>
            <person name="Zhao Q."/>
            <person name="Crabtree J."/>
            <person name="Allen J.E."/>
            <person name="Delcher A.L."/>
            <person name="Guiliano D.B."/>
            <person name="Miranda-Saavedra D."/>
            <person name="Angiuoli S.V."/>
            <person name="Creasy T."/>
            <person name="Amedeo P."/>
            <person name="Haas B."/>
            <person name="El-Sayed N.M."/>
            <person name="Wortman J.R."/>
            <person name="Feldblyum T."/>
            <person name="Tallon L."/>
            <person name="Schatz M."/>
            <person name="Shumway M."/>
            <person name="Koo H."/>
            <person name="Salzberg S.L."/>
            <person name="Schobel S."/>
            <person name="Pertea M."/>
            <person name="Pop M."/>
            <person name="White O."/>
            <person name="Barton G.J."/>
            <person name="Carlow C.K."/>
            <person name="Crawford M.J."/>
            <person name="Daub J."/>
            <person name="Dimmic M.W."/>
            <person name="Estes C.F."/>
            <person name="Foster J.M."/>
            <person name="Ganatra M."/>
            <person name="Gregory W.F."/>
            <person name="Johnson N.M."/>
            <person name="Jin J."/>
            <person name="Komuniecki R."/>
            <person name="Korf I."/>
            <person name="Kumar S."/>
            <person name="Laney S."/>
            <person name="Li B.W."/>
            <person name="Li W."/>
            <person name="Lindblom T.H."/>
            <person name="Lustigman S."/>
            <person name="Ma D."/>
            <person name="Maina C.V."/>
            <person name="Martin D.M."/>
            <person name="McCarter J.P."/>
            <person name="McReynolds L."/>
            <person name="Mitreva M."/>
            <person name="Nutman T.B."/>
            <person name="Parkinson J."/>
            <person name="Peregrin-Alvarez J.M."/>
            <person name="Poole C."/>
            <person name="Ren Q."/>
            <person name="Saunders L."/>
            <person name="Sluder A.E."/>
            <person name="Smith K."/>
            <person name="Stanke M."/>
            <person name="Unnasch T.R."/>
            <person name="Ware J."/>
            <person name="Wei A.D."/>
            <person name="Weil G."/>
            <person name="Williams D.J."/>
            <person name="Zhang Y."/>
            <person name="Williams S.A."/>
            <person name="Fraser-Liggett C."/>
            <person name="Slatko B."/>
            <person name="Blaxter M.L."/>
            <person name="Scott A.L."/>
        </authorList>
    </citation>
    <scope>NUCLEOTIDE SEQUENCE</scope>
    <source>
        <strain evidence="3 5">FR3</strain>
    </source>
</reference>
<dbReference type="WBParaSite" id="Bm9505.1">
    <property type="protein sequence ID" value="Bm9505.1"/>
    <property type="gene ID" value="WBGene00229766"/>
</dbReference>
<feature type="domain" description="BEACH-type PH" evidence="2">
    <location>
        <begin position="2169"/>
        <end position="2272"/>
    </location>
</feature>
<dbReference type="InterPro" id="IPR036372">
    <property type="entry name" value="BEACH_dom_sf"/>
</dbReference>
<dbReference type="CDD" id="cd01201">
    <property type="entry name" value="PH_BEACH"/>
    <property type="match status" value="1"/>
</dbReference>
<evidence type="ECO:0000313" key="5">
    <source>
        <dbReference type="Proteomes" id="UP000006672"/>
    </source>
</evidence>
<dbReference type="Gene3D" id="2.30.29.30">
    <property type="entry name" value="Pleckstrin-homology domain (PH domain)/Phosphotyrosine-binding domain (PTB)"/>
    <property type="match status" value="1"/>
</dbReference>
<evidence type="ECO:0000313" key="6">
    <source>
        <dbReference type="WBParaSite" id="Bm9505.1"/>
    </source>
</evidence>
<dbReference type="RefSeq" id="XP_042931046.1">
    <property type="nucleotide sequence ID" value="XM_043075112.1"/>
</dbReference>
<dbReference type="WormBase" id="Bm9505">
    <property type="protein sequence ID" value="BM29580"/>
    <property type="gene ID" value="WBGene00229766"/>
    <property type="gene designation" value="Bma-lyst-1"/>
</dbReference>
<evidence type="ECO:0000313" key="7">
    <source>
        <dbReference type="WormBase" id="Bm9505"/>
    </source>
</evidence>
<gene>
    <name evidence="7" type="primary">bma-lyst-1</name>
    <name evidence="4 6" type="synonym">Bma-lyst-1</name>
    <name evidence="3 7" type="ORF">Bm9505</name>
    <name evidence="4" type="ORF">BM_BM9505</name>
    <name evidence="3" type="ORF">BM_Bm9505</name>
</gene>
<dbReference type="PROSITE" id="PS50197">
    <property type="entry name" value="BEACH"/>
    <property type="match status" value="1"/>
</dbReference>
<dbReference type="InterPro" id="IPR023362">
    <property type="entry name" value="PH-BEACH_dom"/>
</dbReference>
<dbReference type="EMBL" id="CAAKNF010000196">
    <property type="protein sequence ID" value="VIO88680.1"/>
    <property type="molecule type" value="Genomic_DNA"/>
</dbReference>
<dbReference type="Gene3D" id="2.130.10.10">
    <property type="entry name" value="YVTN repeat-like/Quinoprotein amine dehydrogenase"/>
    <property type="match status" value="1"/>
</dbReference>
<dbReference type="PROSITE" id="PS51783">
    <property type="entry name" value="PH_BEACH"/>
    <property type="match status" value="1"/>
</dbReference>
<reference evidence="4" key="3">
    <citation type="submission" date="2019-04" db="EMBL/GenBank/DDBJ databases">
        <authorList>
            <person name="Howe K."/>
            <person name="Paulini M."/>
            <person name="Williams G."/>
        </authorList>
    </citation>
    <scope>NUCLEOTIDE SEQUENCE [LARGE SCALE GENOMIC DNA]</scope>
    <source>
        <strain evidence="4">FR3</strain>
    </source>
</reference>
<dbReference type="InterPro" id="IPR050865">
    <property type="entry name" value="BEACH_Domain"/>
</dbReference>
<dbReference type="InterPro" id="IPR011993">
    <property type="entry name" value="PH-like_dom_sf"/>
</dbReference>
<dbReference type="GeneID" id="6101321"/>
<organism evidence="3">
    <name type="scientific">Brugia malayi</name>
    <name type="common">Filarial nematode worm</name>
    <dbReference type="NCBI Taxonomy" id="6279"/>
    <lineage>
        <taxon>Eukaryota</taxon>
        <taxon>Metazoa</taxon>
        <taxon>Ecdysozoa</taxon>
        <taxon>Nematoda</taxon>
        <taxon>Chromadorea</taxon>
        <taxon>Rhabditida</taxon>
        <taxon>Spirurina</taxon>
        <taxon>Spiruromorpha</taxon>
        <taxon>Filarioidea</taxon>
        <taxon>Onchocercidae</taxon>
        <taxon>Brugia</taxon>
    </lineage>
</organism>
<dbReference type="SUPFAM" id="SSF50729">
    <property type="entry name" value="PH domain-like"/>
    <property type="match status" value="1"/>
</dbReference>
<sequence length="2933" mass="334785">MVIETCEPELKDDLLQVYAYMAMRNKKRELEEKGCKRWQQLGLNAYVGWRTGLLAYLRDSLERNEVVEPRTTLLLAIVARLPLNPRCGLEGHSKEIAAKLADYLGKFPSSSLFAEISFCDAQLLSNLQCERCNEEENINENEKDDKFCKRKQRSVMVGWDNIFHLDQDEFTVEQESAAILKDSALKIMYYKMVDHSPDAISEFETFAHSLSIFARLIEDSSIYGFVVKQLLSHDFPITGKNKQVIIAWEVMLSLLLRGSTNFLRSESDISGFPFRRVVIECIICCAAKIANNINAYMCSSSMNFELRTDCYSLFDGIIKYYSYFSNYIVQYSNRIALLKKSLPKSKLDFKENGKRFPYFDVQCAYKFVHDIVTEIVTNCSEEAVLSEILSCALSLPDEYYSFIGIKSVFTTFLSAHLLDNFIDRCAEIIAKQQHNFDRRTVTAMPSAFLVSLQNRIGNFQGAKFICLLQTLSSICPFLLVQDVEIICLAILNRFKNESSLSKKWNDSAKLNDISIHCDAMADFLAEYLFGQKAIEFAVSDVILPCMALLETSAASFNLVYIICKRSIIVGSNLISSKSVEDLAKSISDRLSRELTYPSPDIWTLIGITDFAIPLLHVADLLLLLLSYCTEKVLPSGFLICAKQYSSTLVCITMDWMLAPNEVDSHMLRISQLFSVSLRIVFATNVAEFLGADKFYSQLSVVSILLLQKHIQVKRSVSSNNEYYIRKICGTLQHAMLNAQFDKNVLFSKLNRLILHLLRTLAEISVSSNCFRVSLTFYFNFISTNLTPSDIRNVFAIVRNARYLQVALTEVLLGLLPNEKVEPKDVYVFPQKIHAHMRINCDGTVLNNLQFDGSDWKGKSAPSWSASLCNEHTEDMHNAKLFSGSLSNLAVSKHEDDSFDGCCAAKLALDCLEQVYPVCSVDTNNLSFLLQVSFDSRTLHRRCLPSVLTDDAWNHIVVSVVVVDSMLSVHVWINSQRFIMRVKHKCAVSLEQLSFVFGFGALQKDLVYSETFYELSPILSFRGSLKAPQVLILRALGCDCISLAACNISSLMLRLTSLLSSQNLFVQQNAVLKLFADVETAFACLQQDFLFVIRDRMAYVQRKCYSHNTKKKLELDPLPSTERHLLEWNCPMVKRLGKTSTADCWLSLGSQNLFLFMFAEAIDLKHSAYEQAITFHLLFQFLRRVSPFTSEYTFSNVYDCVIRCLSSSLACLGAQMLEEFRSTCISLPPRMKCSSGRSKQWFIVDPELVVRLVCAPWIWRGRERMLQWRIILEDIAHCISDETAECSAFSRGQLKRAILEMLQDDKNYRIEMQDVTPLTDTLLTIIRIMLGSLAVAEGIIHLWNFIFLSHAAAYTYITYGHTDHFQWLQQELLQEECKFDLLKDTDLVGRLKDYGNILGKNRVVEVWTKERSVIKLRQMYDAVCLVDNQNNEYSADSKCPTTVCKKGVLDLACNLRRAKGESYESSENAVMKEEKKVDWFCDLRCRCLEQLALVVQNAPDASFTELVNMRISWQAVVVLLTNQSDERFRDHVFNLLKHILLRADSEMRSDFIKNDGFELLSSQMRGYPITDEIASSLFSLLFEEPIRFSDELGSDHVPFLKLNQFKYLSLKAIFVLWEESLFNENEMLMQAMINSGLCTTVVSVLRRIASLPPITTDLIHGSATAPFMECWFGIVRRIIRLCLPYRNSHLYSMCQEMLWLLEMAVLNVDIQSERITRQGLTCVYSLWFTVLQEFYLSNGKSNWDSMSDLLAAGEESADDVVDNEMQSDIAPTSNFLSETLSAVVGTIADFRDRKFFYRNSYSKRLPPIGERAERLIFCVTEISHFFTSMPVKSLEAVTNQEMKLFKIFLSFLSLVCKQNDTRIVTFEHLNNKQRLMNICGERIGHLFGPLIAFVLFPASTKASKLSFVTSNTGRNGNSWEMKRRLMIVKMLVSNKNHLKSLLGANLEYQCALNLSLHELALLNTIEDLDVQKDIENLIRFLRKLQIESPLATLDADRLMSLNMDESLAIHGYLEYSNKFLTRVQQRAIRFIVEEKQQTKIRSEVAMQMTCRVVEDQNLLRKNFMKTCRESELKNMAANVFLDGLLTELCHPEGLFYDAESWPSSWALDPTEGPNRERRRLMPSHLSFDIKFLRPQSINKIKKRKKSPPLFHLLSDLRGNINELSLEDGLVPGERIILSLSAVVVRSTVESSGEILAGDKRFYFHSDYTRSVQKRLSRTNTLFIRWSYGDLVEIYKRHHLLKDTALEIFLSDGQTYLIVFEDQAKRDQFGLQILSSDLCKLSSFSNVSVQSATQLWREGAITNFEYLMQLNKLAGRSYNDLMQYPVFPFVLSDYKSTVLDLTNPISFRDLSRPMAIQDKRLEKHYLRKYSYLAREEVQAVSGCGSPFMFGPYHYGSHYSNIGIVAHYLVRLPPFTDIALEYQDNNFDIADRLFNSIETTWRLASFDSTTDFKELIPEFFYLPDFLMNKENLNLGMRQNGDIVDDVILPKWCQGSARLFVLIHRQALESSFVSSALNYWIDLIFGYKQTGKAAIDAINVFHPATYRMNTVHGLNDEYDELSISALRTMIQTYGQMPLQLFRSPHLPPLCGKMHQNIPSISLNPLDTVRGIRWGEFIGSPDTEFGNLTVVLNQKLPSSDWSGRLVAFSEGTCFAFPSNTCFIYKYGEGVRPRNLCSYGLVTWRHNDGILRLRLHEPKLWWDLASYHTYNVVTTAYCVSFDLLFIGLSCGIILTYRIQLSEFGVKDFALLKTLYAHDTAVRALAVCGNFAVAASGCDMGKICIWDLNRLSYVRTLVPGNRREVQFICISRTSCDVAIVAYSGYGSNVTLKTINGLEIGSIDTDIVVTAIAMTSISEGTAVNCVFLGMQNGVIRIFDMWTMKFVRDIVDYRFLEPVVSISFSNRCTRLFVNFSSGRVLCWQGENLQPKRPPSLSIISDM</sequence>
<dbReference type="InterPro" id="IPR015943">
    <property type="entry name" value="WD40/YVTN_repeat-like_dom_sf"/>
</dbReference>
<proteinExistence type="predicted"/>
<accession>A0A4E9F2L0</accession>
<dbReference type="SUPFAM" id="SSF81837">
    <property type="entry name" value="BEACH domain"/>
    <property type="match status" value="1"/>
</dbReference>
<dbReference type="Pfam" id="PF14844">
    <property type="entry name" value="PH_BEACH"/>
    <property type="match status" value="1"/>
</dbReference>
<reference evidence="6" key="4">
    <citation type="submission" date="2019-12" db="UniProtKB">
        <authorList>
            <consortium name="WormBaseParasite"/>
        </authorList>
    </citation>
    <scope>IDENTIFICATION</scope>
</reference>
<name>A0A0K0JZI7_BRUMA</name>
<dbReference type="Proteomes" id="UP000006672">
    <property type="component" value="Unassembled WGS sequence"/>
</dbReference>
<reference evidence="3" key="2">
    <citation type="submission" date="2012-12" db="EMBL/GenBank/DDBJ databases">
        <authorList>
            <person name="Gao Y.W."/>
            <person name="Fan S.T."/>
            <person name="Sun H.T."/>
            <person name="Wang Z."/>
            <person name="Gao X.L."/>
            <person name="Li Y.G."/>
            <person name="Wang T.C."/>
            <person name="Zhang K."/>
            <person name="Xu W.W."/>
            <person name="Yu Z.J."/>
            <person name="Xia X.Z."/>
        </authorList>
    </citation>
    <scope>NUCLEOTIDE SEQUENCE</scope>
    <source>
        <strain evidence="3">FR3</strain>
    </source>
</reference>
<evidence type="ECO:0000313" key="4">
    <source>
        <dbReference type="EMBL" id="VIO88680.1"/>
    </source>
</evidence>
<dbReference type="SUPFAM" id="SSF50978">
    <property type="entry name" value="WD40 repeat-like"/>
    <property type="match status" value="1"/>
</dbReference>
<dbReference type="InterPro" id="IPR001680">
    <property type="entry name" value="WD40_rpt"/>
</dbReference>
<dbReference type="PANTHER" id="PTHR13743">
    <property type="entry name" value="BEIGE/BEACH-RELATED"/>
    <property type="match status" value="1"/>
</dbReference>
<evidence type="ECO:0000259" key="2">
    <source>
        <dbReference type="PROSITE" id="PS51783"/>
    </source>
</evidence>
<accession>A0A0K0JZI7</accession>
<keyword evidence="5" id="KW-1185">Reference proteome</keyword>